<dbReference type="GO" id="GO:0030215">
    <property type="term" value="F:semaphorin receptor binding"/>
    <property type="evidence" value="ECO:0007669"/>
    <property type="project" value="InterPro"/>
</dbReference>
<evidence type="ECO:0000256" key="3">
    <source>
        <dbReference type="SAM" id="Phobius"/>
    </source>
</evidence>
<dbReference type="OrthoDB" id="9988752at2759"/>
<dbReference type="InterPro" id="IPR036352">
    <property type="entry name" value="Semap_dom_sf"/>
</dbReference>
<dbReference type="Pfam" id="PF01403">
    <property type="entry name" value="Sema"/>
    <property type="match status" value="1"/>
</dbReference>
<accession>A0A9Q1C381</accession>
<dbReference type="Proteomes" id="UP001152320">
    <property type="component" value="Chromosome 8"/>
</dbReference>
<evidence type="ECO:0000256" key="1">
    <source>
        <dbReference type="PROSITE-ProRule" id="PRU00352"/>
    </source>
</evidence>
<dbReference type="PROSITE" id="PS51004">
    <property type="entry name" value="SEMA"/>
    <property type="match status" value="1"/>
</dbReference>
<sequence length="807" mass="90494">MDSFIGFYHRWLLIFFQEDSHPTIGKVCENESQKNSTEWFTFQKARLKCTSQDGVIYSSLVAVKNLPYNTTLYLTLMSSSVDNKNQSALCLFTYLEIARVFNSNTYYDPDYSNEWRAVPSDSIPYGRYSIGVCSWRSTWTDQQKKFIRSHPLMYNNVTASQVLAERDALFTALESIQKKGRDEKRHIMVFVGTDDGRILKYALIDQDTALNFLEEIYFTQDSSVGITNLEIVGSPSELKIWTTDAAEPLKEPLQRCGDMEIQCVCEQDPYCTWNDDGSCRSFEWNSNSIAQPRITNKTCEGIAPGSALLVTNRHGRPINDPSATTVDTETTVAKLGPAIGPGLEEETAQSAPAGPWTVTLFLTCSFVLLIILVVILFLLHIMYWKKSPTNQDFALDHRDWTSDWTSITFNQKVPYLKLKDTTEGGTEYTGKVVKKKTVFEDLPPLTNYEVIHNSDRSPFLVSTKGPSFSDWGTTVDTVEVRTAGCQAQYESHLVLKYDGGISPRMNIEESVMFSGLIPNMKYVVWLEVCKKDSEKVIEKCITDVTTKEESFRVEMVDGKPCLMWSDLSSGIERYIQSCSCGEFQNFLTDINSLVSGSKELPPQPQHAKFNLKVMTKIPVTDGGELEHILAYLEYETSPLALVKLPEQSSLLQSSLPEDSSGLVMTTTQDTLDGDDSSFRLHSLPVSEGDSEGLYDDSSSRIRSEPPLGSDFKEVARQMSEGNKKVTFILADRTTVILGSEVNVNNGSSISSGIGSLQSSQSSFVDLPFKGYGLQIGKGMIGHLETSDHNMFYIQLAYYFSPSYLYLH</sequence>
<keyword evidence="3" id="KW-0812">Transmembrane</keyword>
<feature type="transmembrane region" description="Helical" evidence="3">
    <location>
        <begin position="356"/>
        <end position="379"/>
    </location>
</feature>
<keyword evidence="3" id="KW-0472">Membrane</keyword>
<gene>
    <name evidence="5" type="ORF">HOLleu_18669</name>
</gene>
<comment type="caution">
    <text evidence="5">The sequence shown here is derived from an EMBL/GenBank/DDBJ whole genome shotgun (WGS) entry which is preliminary data.</text>
</comment>
<keyword evidence="6" id="KW-1185">Reference proteome</keyword>
<dbReference type="Gene3D" id="2.130.10.10">
    <property type="entry name" value="YVTN repeat-like/Quinoprotein amine dehydrogenase"/>
    <property type="match status" value="1"/>
</dbReference>
<dbReference type="EMBL" id="JAIZAY010000008">
    <property type="protein sequence ID" value="KAJ8037772.1"/>
    <property type="molecule type" value="Genomic_DNA"/>
</dbReference>
<dbReference type="PANTHER" id="PTHR11036:SF127">
    <property type="entry name" value="SEMAPHORIN-1A"/>
    <property type="match status" value="1"/>
</dbReference>
<dbReference type="InterPro" id="IPR015943">
    <property type="entry name" value="WD40/YVTN_repeat-like_dom_sf"/>
</dbReference>
<dbReference type="GO" id="GO:0071526">
    <property type="term" value="P:semaphorin-plexin signaling pathway"/>
    <property type="evidence" value="ECO:0007669"/>
    <property type="project" value="TreeGrafter"/>
</dbReference>
<protein>
    <submittedName>
        <fullName evidence="5">Semaphorin-4A</fullName>
    </submittedName>
</protein>
<evidence type="ECO:0000313" key="5">
    <source>
        <dbReference type="EMBL" id="KAJ8037772.1"/>
    </source>
</evidence>
<keyword evidence="3" id="KW-1133">Transmembrane helix</keyword>
<dbReference type="GO" id="GO:0030335">
    <property type="term" value="P:positive regulation of cell migration"/>
    <property type="evidence" value="ECO:0007669"/>
    <property type="project" value="TreeGrafter"/>
</dbReference>
<name>A0A9Q1C381_HOLLE</name>
<dbReference type="GO" id="GO:0045499">
    <property type="term" value="F:chemorepellent activity"/>
    <property type="evidence" value="ECO:0007669"/>
    <property type="project" value="TreeGrafter"/>
</dbReference>
<dbReference type="InterPro" id="IPR001627">
    <property type="entry name" value="Semap_dom"/>
</dbReference>
<feature type="domain" description="Sema" evidence="4">
    <location>
        <begin position="1"/>
        <end position="253"/>
    </location>
</feature>
<feature type="region of interest" description="Disordered" evidence="2">
    <location>
        <begin position="686"/>
        <end position="707"/>
    </location>
</feature>
<dbReference type="GO" id="GO:0007411">
    <property type="term" value="P:axon guidance"/>
    <property type="evidence" value="ECO:0007669"/>
    <property type="project" value="TreeGrafter"/>
</dbReference>
<organism evidence="5 6">
    <name type="scientific">Holothuria leucospilota</name>
    <name type="common">Black long sea cucumber</name>
    <name type="synonym">Mertensiothuria leucospilota</name>
    <dbReference type="NCBI Taxonomy" id="206669"/>
    <lineage>
        <taxon>Eukaryota</taxon>
        <taxon>Metazoa</taxon>
        <taxon>Echinodermata</taxon>
        <taxon>Eleutherozoa</taxon>
        <taxon>Echinozoa</taxon>
        <taxon>Holothuroidea</taxon>
        <taxon>Aspidochirotacea</taxon>
        <taxon>Aspidochirotida</taxon>
        <taxon>Holothuriidae</taxon>
        <taxon>Holothuria</taxon>
    </lineage>
</organism>
<dbReference type="InterPro" id="IPR027231">
    <property type="entry name" value="Semaphorin"/>
</dbReference>
<evidence type="ECO:0000259" key="4">
    <source>
        <dbReference type="PROSITE" id="PS51004"/>
    </source>
</evidence>
<evidence type="ECO:0000256" key="2">
    <source>
        <dbReference type="SAM" id="MobiDB-lite"/>
    </source>
</evidence>
<dbReference type="SUPFAM" id="SSF101912">
    <property type="entry name" value="Sema domain"/>
    <property type="match status" value="1"/>
</dbReference>
<dbReference type="GO" id="GO:0005886">
    <property type="term" value="C:plasma membrane"/>
    <property type="evidence" value="ECO:0007669"/>
    <property type="project" value="TreeGrafter"/>
</dbReference>
<reference evidence="5" key="1">
    <citation type="submission" date="2021-10" db="EMBL/GenBank/DDBJ databases">
        <title>Tropical sea cucumber genome reveals ecological adaptation and Cuvierian tubules defense mechanism.</title>
        <authorList>
            <person name="Chen T."/>
        </authorList>
    </citation>
    <scope>NUCLEOTIDE SEQUENCE</scope>
    <source>
        <strain evidence="5">Nanhai2018</strain>
        <tissue evidence="5">Muscle</tissue>
    </source>
</reference>
<comment type="caution">
    <text evidence="1">Lacks conserved residue(s) required for the propagation of feature annotation.</text>
</comment>
<proteinExistence type="predicted"/>
<evidence type="ECO:0000313" key="6">
    <source>
        <dbReference type="Proteomes" id="UP001152320"/>
    </source>
</evidence>
<dbReference type="PANTHER" id="PTHR11036">
    <property type="entry name" value="SEMAPHORIN"/>
    <property type="match status" value="1"/>
</dbReference>
<dbReference type="AlphaFoldDB" id="A0A9Q1C381"/>